<protein>
    <submittedName>
        <fullName evidence="2">Uncharacterized protein</fullName>
    </submittedName>
</protein>
<dbReference type="Proteomes" id="UP000593626">
    <property type="component" value="Chromosome"/>
</dbReference>
<feature type="transmembrane region" description="Helical" evidence="1">
    <location>
        <begin position="60"/>
        <end position="77"/>
    </location>
</feature>
<sequence length="78" mass="8592">MKIKNPILIIVCSLVAGLLFQVGLSTIWVIGGVLAAMAIVDLLAKKIGWLNRKVAFRYHAMMYLGLLGTVVLLETFFN</sequence>
<dbReference type="KEGG" id="mcui:G8O30_00825"/>
<reference evidence="2 3" key="1">
    <citation type="submission" date="2019-07" db="EMBL/GenBank/DDBJ databases">
        <title>Genome sequence of 2 isolates from Red Sea Mangroves.</title>
        <authorList>
            <person name="Sefrji F."/>
            <person name="Michoud G."/>
            <person name="Merlino G."/>
            <person name="Daffonchio D."/>
        </authorList>
    </citation>
    <scope>NUCLEOTIDE SEQUENCE [LARGE SCALE GENOMIC DNA]</scope>
    <source>
        <strain evidence="2 3">R1DC41</strain>
    </source>
</reference>
<gene>
    <name evidence="2" type="ORF">G8O30_00825</name>
</gene>
<feature type="transmembrane region" description="Helical" evidence="1">
    <location>
        <begin position="7"/>
        <end position="40"/>
    </location>
</feature>
<evidence type="ECO:0000313" key="2">
    <source>
        <dbReference type="EMBL" id="QPC45621.1"/>
    </source>
</evidence>
<accession>A0A7S8HEL7</accession>
<evidence type="ECO:0000256" key="1">
    <source>
        <dbReference type="SAM" id="Phobius"/>
    </source>
</evidence>
<proteinExistence type="predicted"/>
<name>A0A7S8HEL7_9BACI</name>
<organism evidence="2 3">
    <name type="scientific">Mangrovibacillus cuniculi</name>
    <dbReference type="NCBI Taxonomy" id="2593652"/>
    <lineage>
        <taxon>Bacteria</taxon>
        <taxon>Bacillati</taxon>
        <taxon>Bacillota</taxon>
        <taxon>Bacilli</taxon>
        <taxon>Bacillales</taxon>
        <taxon>Bacillaceae</taxon>
        <taxon>Mangrovibacillus</taxon>
    </lineage>
</organism>
<evidence type="ECO:0000313" key="3">
    <source>
        <dbReference type="Proteomes" id="UP000593626"/>
    </source>
</evidence>
<keyword evidence="1" id="KW-1133">Transmembrane helix</keyword>
<keyword evidence="1" id="KW-0472">Membrane</keyword>
<dbReference type="AlphaFoldDB" id="A0A7S8HEL7"/>
<keyword evidence="3" id="KW-1185">Reference proteome</keyword>
<dbReference type="RefSeq" id="WP_239673129.1">
    <property type="nucleotide sequence ID" value="NZ_CP049742.1"/>
</dbReference>
<dbReference type="EMBL" id="CP049742">
    <property type="protein sequence ID" value="QPC45621.1"/>
    <property type="molecule type" value="Genomic_DNA"/>
</dbReference>
<keyword evidence="1" id="KW-0812">Transmembrane</keyword>